<sequence length="447" mass="45992">MTAYADKKARLLRIVDGALQAVAPDPALRAAVKREGNILAVDGREYDLNDYDRVLLLGAGKASAAMAATMEDILGDRLHSGLVATKYGHGLSLGRTVVMESGHPVPDEAGVRAAHALLERAADAGERDLVLFLLSGGASALVPSPLSSVSLADKQEATRRLLECGAAIGEINAIRKHLSRFKGGHLAETLAPATVATLIISDVVGDRLDVIGSGPTAPDDSTFPECQAILDKYRLCHRMPDSVVRAVADGCAGRASETRKAGDPCFARVRNTIVAGNAMAVDGAAVAARDLGYTPVVVDLAMEGEARDQASRLIQLAGKYTLGGGKAEPPVCLLAGGETTVTIKGSGKGGRNQEWALAAALEMASLGSARERISAMSLGTDGTDGPTDAAGGMAFPDTACGERSEAAGRALADNDAYNFLSGAGTLLKTGPTRTNVMDVAAVLVDPA</sequence>
<evidence type="ECO:0000259" key="2">
    <source>
        <dbReference type="Pfam" id="PF13660"/>
    </source>
</evidence>
<proteinExistence type="predicted"/>
<dbReference type="InterPro" id="IPR038614">
    <property type="entry name" value="GK_N_sf"/>
</dbReference>
<gene>
    <name evidence="3" type="ORF">AB6M95_12965</name>
</gene>
<feature type="domain" description="MOFRL" evidence="1">
    <location>
        <begin position="331"/>
        <end position="438"/>
    </location>
</feature>
<evidence type="ECO:0000313" key="4">
    <source>
        <dbReference type="Proteomes" id="UP001568698"/>
    </source>
</evidence>
<dbReference type="EMBL" id="JBGLYH010000038">
    <property type="protein sequence ID" value="MEZ7197669.1"/>
    <property type="molecule type" value="Genomic_DNA"/>
</dbReference>
<dbReference type="Proteomes" id="UP001568698">
    <property type="component" value="Unassembled WGS sequence"/>
</dbReference>
<dbReference type="SUPFAM" id="SSF82544">
    <property type="entry name" value="GckA/TtuD-like"/>
    <property type="match status" value="1"/>
</dbReference>
<dbReference type="InterPro" id="IPR037035">
    <property type="entry name" value="GK-like_C_sf"/>
</dbReference>
<reference evidence="3 4" key="1">
    <citation type="submission" date="2024-08" db="EMBL/GenBank/DDBJ databases">
        <title>Sulfate-reducing bacteria isolated from formation water of the oil field in Kazakhstan and description of Pseudodesulfovibrio sp.</title>
        <authorList>
            <person name="Bidzhieva S.K."/>
            <person name="Tourova T.P."/>
            <person name="Grouzdev D.S."/>
            <person name="Beletsky A.V."/>
            <person name="Sokolova D.S."/>
            <person name="Samigullina S.R."/>
            <person name="Poltaraus A.B."/>
            <person name="Avtukh A.N."/>
            <person name="Tereshina V.M."/>
            <person name="Zhaparov N.S."/>
            <person name="Mardanov A.V."/>
            <person name="Nazina T.N."/>
        </authorList>
    </citation>
    <scope>NUCLEOTIDE SEQUENCE [LARGE SCALE GENOMIC DNA]</scope>
    <source>
        <strain evidence="3 4">9FUS</strain>
    </source>
</reference>
<dbReference type="InterPro" id="IPR007835">
    <property type="entry name" value="MOFRL"/>
</dbReference>
<accession>A0ABV4K6J6</accession>
<dbReference type="Gene3D" id="3.40.1480.10">
    <property type="entry name" value="MOFRL domain"/>
    <property type="match status" value="1"/>
</dbReference>
<evidence type="ECO:0000259" key="1">
    <source>
        <dbReference type="Pfam" id="PF05161"/>
    </source>
</evidence>
<feature type="domain" description="MOFRL-associated" evidence="2">
    <location>
        <begin position="11"/>
        <end position="246"/>
    </location>
</feature>
<dbReference type="RefSeq" id="WP_371387182.1">
    <property type="nucleotide sequence ID" value="NZ_JBGLYH010000038.1"/>
</dbReference>
<dbReference type="PANTHER" id="PTHR12227">
    <property type="entry name" value="GLYCERATE KINASE"/>
    <property type="match status" value="1"/>
</dbReference>
<evidence type="ECO:0000313" key="3">
    <source>
        <dbReference type="EMBL" id="MEZ7197669.1"/>
    </source>
</evidence>
<organism evidence="3 4">
    <name type="scientific">Pseudodesulfovibrio karagichevae</name>
    <dbReference type="NCBI Taxonomy" id="3239305"/>
    <lineage>
        <taxon>Bacteria</taxon>
        <taxon>Pseudomonadati</taxon>
        <taxon>Thermodesulfobacteriota</taxon>
        <taxon>Desulfovibrionia</taxon>
        <taxon>Desulfovibrionales</taxon>
        <taxon>Desulfovibrionaceae</taxon>
    </lineage>
</organism>
<keyword evidence="3" id="KW-0418">Kinase</keyword>
<dbReference type="Gene3D" id="3.40.50.10180">
    <property type="entry name" value="Glycerate kinase, MOFRL-like N-terminal domain"/>
    <property type="match status" value="1"/>
</dbReference>
<protein>
    <submittedName>
        <fullName evidence="3">Glycerate kinase</fullName>
    </submittedName>
</protein>
<dbReference type="InterPro" id="IPR025286">
    <property type="entry name" value="MOFRL_assoc_dom"/>
</dbReference>
<keyword evidence="4" id="KW-1185">Reference proteome</keyword>
<name>A0ABV4K6J6_9BACT</name>
<comment type="caution">
    <text evidence="3">The sequence shown here is derived from an EMBL/GenBank/DDBJ whole genome shotgun (WGS) entry which is preliminary data.</text>
</comment>
<dbReference type="Pfam" id="PF13660">
    <property type="entry name" value="DUF4147"/>
    <property type="match status" value="1"/>
</dbReference>
<dbReference type="PANTHER" id="PTHR12227:SF0">
    <property type="entry name" value="GLYCERATE KINASE"/>
    <property type="match status" value="1"/>
</dbReference>
<keyword evidence="3" id="KW-0808">Transferase</keyword>
<dbReference type="Pfam" id="PF05161">
    <property type="entry name" value="MOFRL"/>
    <property type="match status" value="1"/>
</dbReference>
<dbReference type="InterPro" id="IPR039760">
    <property type="entry name" value="MOFRL_protein"/>
</dbReference>
<dbReference type="GO" id="GO:0016301">
    <property type="term" value="F:kinase activity"/>
    <property type="evidence" value="ECO:0007669"/>
    <property type="project" value="UniProtKB-KW"/>
</dbReference>